<dbReference type="SUPFAM" id="SSF46565">
    <property type="entry name" value="Chaperone J-domain"/>
    <property type="match status" value="1"/>
</dbReference>
<dbReference type="Gene3D" id="1.10.287.110">
    <property type="entry name" value="DnaJ domain"/>
    <property type="match status" value="1"/>
</dbReference>
<dbReference type="InterPro" id="IPR036092">
    <property type="entry name" value="Papo_T_antigensf"/>
</dbReference>
<evidence type="ECO:0000313" key="2">
    <source>
        <dbReference type="EMBL" id="XBH24063.1"/>
    </source>
</evidence>
<reference evidence="2" key="2">
    <citation type="submission" date="2024-02" db="EMBL/GenBank/DDBJ databases">
        <authorList>
            <person name="Hu B."/>
        </authorList>
    </citation>
    <scope>NUCLEOTIDE SEQUENCE</scope>
    <source>
        <strain evidence="2">1A/Kenya/BAT2996/2015</strain>
    </source>
</reference>
<organism evidence="2">
    <name type="scientific">Miniopterus bat polyomavirus</name>
    <dbReference type="NCBI Taxonomy" id="3141924"/>
    <lineage>
        <taxon>Viruses</taxon>
        <taxon>Monodnaviria</taxon>
        <taxon>Shotokuvirae</taxon>
        <taxon>Cossaviricota</taxon>
        <taxon>Papovaviricetes</taxon>
        <taxon>Sepolyvirales</taxon>
        <taxon>Polyomaviridae</taxon>
    </lineage>
</organism>
<proteinExistence type="predicted"/>
<dbReference type="Pfam" id="PF02380">
    <property type="entry name" value="Papo_T_antigen"/>
    <property type="match status" value="1"/>
</dbReference>
<dbReference type="EMBL" id="PP711976">
    <property type="protein sequence ID" value="XBH24063.1"/>
    <property type="molecule type" value="Genomic_DNA"/>
</dbReference>
<dbReference type="InterPro" id="IPR003354">
    <property type="entry name" value="Papo_T_antigen"/>
</dbReference>
<protein>
    <submittedName>
        <fullName evidence="2">Small T antigen</fullName>
    </submittedName>
</protein>
<dbReference type="Gene3D" id="1.20.120.1860">
    <property type="entry name" value="Small t-antigen, unique domain"/>
    <property type="match status" value="1"/>
</dbReference>
<evidence type="ECO:0000259" key="1">
    <source>
        <dbReference type="Pfam" id="PF02380"/>
    </source>
</evidence>
<dbReference type="SUPFAM" id="SSF161240">
    <property type="entry name" value="T-antigen specific domain-like"/>
    <property type="match status" value="1"/>
</dbReference>
<sequence>MDSALTSSERRELCLLLDIPRHCYGNYPLMKSNYRSACLKNHPDKGGDEQTMQRLNVLWGKFQASIYDMRRDFPSFDEVSAPFFWELDFPTLSDRIRGGFRCSFWKGPGCLRKSSRDSLCPCVSCRLHRQHFSLKLLKKKQCVVWGECYCLSCYLLWFGFPLTWEIVDEWQRIIMHTDFRLLHLQLY</sequence>
<name>A0AAU7E3D4_9POLY</name>
<reference evidence="2" key="1">
    <citation type="journal article" date="2024" name="Microbiome">
        <title>Substantial viral diversity in bats and rodents from East Africa: insights into evolution, recombination, and cocirculation.</title>
        <authorList>
            <person name="Wang D."/>
            <person name="Yang X."/>
            <person name="Ren Z."/>
            <person name="Hu B."/>
            <person name="Zhao H."/>
            <person name="Yang K."/>
            <person name="Shi P."/>
            <person name="Zhang Z."/>
            <person name="Feng Q."/>
            <person name="Nawenja C.V."/>
            <person name="Obanda V."/>
            <person name="Robert K."/>
            <person name="Nalikka B."/>
            <person name="Waruhiu C.N."/>
            <person name="Ochola G.O."/>
            <person name="Onyuok S.O."/>
            <person name="Ochieng H."/>
            <person name="Li B."/>
            <person name="Zhu Y."/>
            <person name="Si H."/>
            <person name="Yin J."/>
            <person name="Kristiansen K."/>
            <person name="Jin X."/>
            <person name="Xu X."/>
            <person name="Xiao M."/>
            <person name="Agwanda B."/>
            <person name="Ommeh S."/>
            <person name="Li J."/>
            <person name="Shi Z.L."/>
        </authorList>
    </citation>
    <scope>NUCLEOTIDE SEQUENCE</scope>
    <source>
        <strain evidence="2">1A/Kenya/BAT2996/2015</strain>
    </source>
</reference>
<dbReference type="InterPro" id="IPR036869">
    <property type="entry name" value="J_dom_sf"/>
</dbReference>
<feature type="domain" description="Small/middle T-antigen" evidence="1">
    <location>
        <begin position="108"/>
        <end position="184"/>
    </location>
</feature>
<accession>A0AAU7E3D4</accession>